<protein>
    <submittedName>
        <fullName evidence="4">Alpha/beta hydrolase</fullName>
    </submittedName>
</protein>
<evidence type="ECO:0000259" key="3">
    <source>
        <dbReference type="PROSITE" id="PS50206"/>
    </source>
</evidence>
<comment type="caution">
    <text evidence="4">The sequence shown here is derived from an EMBL/GenBank/DDBJ whole genome shotgun (WGS) entry which is preliminary data.</text>
</comment>
<keyword evidence="2" id="KW-0732">Signal</keyword>
<dbReference type="InterPro" id="IPR000639">
    <property type="entry name" value="Epox_hydrolase-like"/>
</dbReference>
<keyword evidence="5" id="KW-1185">Reference proteome</keyword>
<name>A0A553WAX1_9SPHN</name>
<evidence type="ECO:0000256" key="2">
    <source>
        <dbReference type="SAM" id="SignalP"/>
    </source>
</evidence>
<feature type="domain" description="Rhodanese" evidence="3">
    <location>
        <begin position="209"/>
        <end position="255"/>
    </location>
</feature>
<dbReference type="InterPro" id="IPR029058">
    <property type="entry name" value="AB_hydrolase_fold"/>
</dbReference>
<feature type="signal peptide" evidence="2">
    <location>
        <begin position="1"/>
        <end position="21"/>
    </location>
</feature>
<dbReference type="PROSITE" id="PS50206">
    <property type="entry name" value="RHODANESE_3"/>
    <property type="match status" value="1"/>
</dbReference>
<dbReference type="PRINTS" id="PR00111">
    <property type="entry name" value="ABHYDROLASE"/>
</dbReference>
<dbReference type="InterPro" id="IPR000073">
    <property type="entry name" value="AB_hydrolase_1"/>
</dbReference>
<feature type="chain" id="PRO_5021903166" evidence="2">
    <location>
        <begin position="22"/>
        <end position="332"/>
    </location>
</feature>
<dbReference type="Proteomes" id="UP000320160">
    <property type="component" value="Unassembled WGS sequence"/>
</dbReference>
<dbReference type="OrthoDB" id="9812774at2"/>
<dbReference type="PANTHER" id="PTHR43329">
    <property type="entry name" value="EPOXIDE HYDROLASE"/>
    <property type="match status" value="1"/>
</dbReference>
<sequence>MNLLAKLVAVAAFLFATPLWASDVQVDPAVVYANEHGDKDNPYRQGWYGKGETRLHYVEAGKGPLVILYHGFPSTWFSWFDLMEELKGRYRVVAVDALGAGLSGKPRDLAPYRIDRLARQLDGLARKVDGNRPFVLIGHDWGAALSLAYAQAYPRRVKAVVGMSAPPYNLFLDLVTRNEKQRAMSAYMQTFRTQSYADVRDSGFAPRFAAQVYGALRDAGHLTKEEASLFEKAVGDVDAMSGGMNWYRANLPPFEKLDESWYWPRDNRPIQAPTLIIWGDRDHTFLPVFLDQMPAYARSVSVAHFPGVGHMTPIESSGPTNKRIAQFLADHR</sequence>
<dbReference type="PRINTS" id="PR00412">
    <property type="entry name" value="EPOXHYDRLASE"/>
</dbReference>
<evidence type="ECO:0000313" key="4">
    <source>
        <dbReference type="EMBL" id="TSB01837.1"/>
    </source>
</evidence>
<dbReference type="EMBL" id="VKKU01000002">
    <property type="protein sequence ID" value="TSB01837.1"/>
    <property type="molecule type" value="Genomic_DNA"/>
</dbReference>
<accession>A0A553WAX1</accession>
<dbReference type="SUPFAM" id="SSF53474">
    <property type="entry name" value="alpha/beta-Hydrolases"/>
    <property type="match status" value="1"/>
</dbReference>
<evidence type="ECO:0000256" key="1">
    <source>
        <dbReference type="ARBA" id="ARBA00022801"/>
    </source>
</evidence>
<reference evidence="4 5" key="1">
    <citation type="submission" date="2019-07" db="EMBL/GenBank/DDBJ databases">
        <authorList>
            <person name="Park M."/>
        </authorList>
    </citation>
    <scope>NUCLEOTIDE SEQUENCE [LARGE SCALE GENOMIC DNA]</scope>
    <source>
        <strain evidence="4 5">KCTC32445</strain>
    </source>
</reference>
<gene>
    <name evidence="4" type="ORF">FOM92_11770</name>
</gene>
<evidence type="ECO:0000313" key="5">
    <source>
        <dbReference type="Proteomes" id="UP000320160"/>
    </source>
</evidence>
<dbReference type="AlphaFoldDB" id="A0A553WAX1"/>
<dbReference type="Pfam" id="PF00561">
    <property type="entry name" value="Abhydrolase_1"/>
    <property type="match status" value="1"/>
</dbReference>
<keyword evidence="1 4" id="KW-0378">Hydrolase</keyword>
<dbReference type="Gene3D" id="3.40.50.1820">
    <property type="entry name" value="alpha/beta hydrolase"/>
    <property type="match status" value="1"/>
</dbReference>
<dbReference type="RefSeq" id="WP_143777057.1">
    <property type="nucleotide sequence ID" value="NZ_VKKU01000002.1"/>
</dbReference>
<dbReference type="InterPro" id="IPR001763">
    <property type="entry name" value="Rhodanese-like_dom"/>
</dbReference>
<organism evidence="4 5">
    <name type="scientific">Sphingorhabdus contaminans</name>
    <dbReference type="NCBI Taxonomy" id="1343899"/>
    <lineage>
        <taxon>Bacteria</taxon>
        <taxon>Pseudomonadati</taxon>
        <taxon>Pseudomonadota</taxon>
        <taxon>Alphaproteobacteria</taxon>
        <taxon>Sphingomonadales</taxon>
        <taxon>Sphingomonadaceae</taxon>
        <taxon>Sphingorhabdus</taxon>
    </lineage>
</organism>
<proteinExistence type="predicted"/>
<dbReference type="GO" id="GO:0016787">
    <property type="term" value="F:hydrolase activity"/>
    <property type="evidence" value="ECO:0007669"/>
    <property type="project" value="UniProtKB-KW"/>
</dbReference>